<accession>A0A6N1AT01</accession>
<evidence type="ECO:0000313" key="1">
    <source>
        <dbReference type="EMBL" id="QKS54736.1"/>
    </source>
</evidence>
<sequence length="98" mass="10748">MAITDNDLIALSSLSEVDRRRVRDMPRGIGPAALLRLERLLLVKREGARFSDCYMRTAAGTGVLRNNAGRLEQLRLLGKLDIVQLVEIATITSAVSQG</sequence>
<evidence type="ECO:0000313" key="2">
    <source>
        <dbReference type="Proteomes" id="UP000509702"/>
    </source>
</evidence>
<dbReference type="AlphaFoldDB" id="A0A6N1AT01"/>
<keyword evidence="1" id="KW-0614">Plasmid</keyword>
<geneLocation type="plasmid" evidence="1 2">
    <name>unnamed7</name>
</geneLocation>
<proteinExistence type="predicted"/>
<protein>
    <submittedName>
        <fullName evidence="1">Uncharacterized protein</fullName>
    </submittedName>
</protein>
<keyword evidence="2" id="KW-1185">Reference proteome</keyword>
<dbReference type="EMBL" id="CP054622">
    <property type="protein sequence ID" value="QKS54736.1"/>
    <property type="molecule type" value="Genomic_DNA"/>
</dbReference>
<name>A0A6N1AT01_9PROT</name>
<reference evidence="1 2" key="1">
    <citation type="submission" date="2020-06" db="EMBL/GenBank/DDBJ databases">
        <title>Complete genome of Azosprillum oryzae KACC14407.</title>
        <authorList>
            <person name="Kim M."/>
            <person name="Park Y.-J."/>
            <person name="Shin J.-H."/>
        </authorList>
    </citation>
    <scope>NUCLEOTIDE SEQUENCE [LARGE SCALE GENOMIC DNA]</scope>
    <source>
        <strain evidence="1 2">KACC 14407</strain>
        <plasmid evidence="1 2">unnamed7</plasmid>
    </source>
</reference>
<gene>
    <name evidence="1" type="ORF">HUE56_30005</name>
</gene>
<dbReference type="RefSeq" id="WP_109155052.1">
    <property type="nucleotide sequence ID" value="NZ_BSOV01000115.1"/>
</dbReference>
<dbReference type="KEGG" id="aoz:HUE56_30005"/>
<dbReference type="Proteomes" id="UP000509702">
    <property type="component" value="Plasmid unnamed7"/>
</dbReference>
<organism evidence="1 2">
    <name type="scientific">Azospirillum oryzae</name>
    <dbReference type="NCBI Taxonomy" id="286727"/>
    <lineage>
        <taxon>Bacteria</taxon>
        <taxon>Pseudomonadati</taxon>
        <taxon>Pseudomonadota</taxon>
        <taxon>Alphaproteobacteria</taxon>
        <taxon>Rhodospirillales</taxon>
        <taxon>Azospirillaceae</taxon>
        <taxon>Azospirillum</taxon>
    </lineage>
</organism>